<keyword evidence="17" id="KW-1185">Reference proteome</keyword>
<dbReference type="HOGENOM" id="CLU_031625_2_1_1"/>
<dbReference type="InterPro" id="IPR019833">
    <property type="entry name" value="Mn/Fe_SOD_BS"/>
</dbReference>
<dbReference type="KEGG" id="nve:5521155"/>
<dbReference type="PRINTS" id="PR01703">
    <property type="entry name" value="MNSODISMTASE"/>
</dbReference>
<evidence type="ECO:0000313" key="17">
    <source>
        <dbReference type="Proteomes" id="UP000001593"/>
    </source>
</evidence>
<dbReference type="GO" id="GO:0005739">
    <property type="term" value="C:mitochondrion"/>
    <property type="evidence" value="ECO:0000318"/>
    <property type="project" value="GO_Central"/>
</dbReference>
<feature type="domain" description="Manganese/iron superoxide dismutase N-terminal" evidence="14">
    <location>
        <begin position="24"/>
        <end position="105"/>
    </location>
</feature>
<dbReference type="InParanoid" id="A7RHP7"/>
<dbReference type="Pfam" id="PF00081">
    <property type="entry name" value="Sod_Fe_N"/>
    <property type="match status" value="1"/>
</dbReference>
<evidence type="ECO:0000256" key="11">
    <source>
        <dbReference type="ARBA" id="ARBA00049204"/>
    </source>
</evidence>
<evidence type="ECO:0000256" key="1">
    <source>
        <dbReference type="ARBA" id="ARBA00001936"/>
    </source>
</evidence>
<feature type="domain" description="Manganese/iron superoxide dismutase C-terminal" evidence="15">
    <location>
        <begin position="112"/>
        <end position="215"/>
    </location>
</feature>
<dbReference type="PhylomeDB" id="A7RHP7"/>
<comment type="cofactor">
    <cofactor evidence="1">
        <name>Mn(2+)</name>
        <dbReference type="ChEBI" id="CHEBI:29035"/>
    </cofactor>
</comment>
<dbReference type="FunFam" id="3.55.40.20:FF:000003">
    <property type="entry name" value="Superoxide dismutase [Mn], mitochondrial"/>
    <property type="match status" value="1"/>
</dbReference>
<evidence type="ECO:0000256" key="3">
    <source>
        <dbReference type="ARBA" id="ARBA00004173"/>
    </source>
</evidence>
<evidence type="ECO:0000256" key="5">
    <source>
        <dbReference type="ARBA" id="ARBA00011881"/>
    </source>
</evidence>
<comment type="subcellular location">
    <subcellularLocation>
        <location evidence="3">Mitochondrion</location>
    </subcellularLocation>
</comment>
<dbReference type="GO" id="GO:0004784">
    <property type="term" value="F:superoxide dismutase activity"/>
    <property type="evidence" value="ECO:0000318"/>
    <property type="project" value="GO_Central"/>
</dbReference>
<dbReference type="PIRSF" id="PIRSF000349">
    <property type="entry name" value="SODismutase"/>
    <property type="match status" value="1"/>
</dbReference>
<evidence type="ECO:0000259" key="15">
    <source>
        <dbReference type="Pfam" id="PF02777"/>
    </source>
</evidence>
<dbReference type="Pfam" id="PF02777">
    <property type="entry name" value="Sod_Fe_C"/>
    <property type="match status" value="1"/>
</dbReference>
<feature type="binding site" evidence="12">
    <location>
        <position position="49"/>
    </location>
    <ligand>
        <name>Mn(2+)</name>
        <dbReference type="ChEBI" id="CHEBI:29035"/>
    </ligand>
</feature>
<comment type="catalytic activity">
    <reaction evidence="11 13">
        <text>2 superoxide + 2 H(+) = H2O2 + O2</text>
        <dbReference type="Rhea" id="RHEA:20696"/>
        <dbReference type="ChEBI" id="CHEBI:15378"/>
        <dbReference type="ChEBI" id="CHEBI:15379"/>
        <dbReference type="ChEBI" id="CHEBI:16240"/>
        <dbReference type="ChEBI" id="CHEBI:18421"/>
        <dbReference type="EC" id="1.15.1.1"/>
    </reaction>
</comment>
<comment type="function">
    <text evidence="13">Destroys radicals which are normally produced within the cells and which are toxic to biological systems.</text>
</comment>
<gene>
    <name evidence="16" type="ORF">NEMVEDRAFT_v1g236349</name>
</gene>
<dbReference type="FunFam" id="1.10.287.990:FF:000001">
    <property type="entry name" value="Superoxide dismutase"/>
    <property type="match status" value="1"/>
</dbReference>
<dbReference type="InterPro" id="IPR036324">
    <property type="entry name" value="Mn/Fe_SOD_N_sf"/>
</dbReference>
<keyword evidence="9" id="KW-0496">Mitochondrion</keyword>
<dbReference type="STRING" id="45351.A7RHP7"/>
<dbReference type="SUPFAM" id="SSF54719">
    <property type="entry name" value="Fe,Mn superoxide dismutase (SOD), C-terminal domain"/>
    <property type="match status" value="1"/>
</dbReference>
<dbReference type="PANTHER" id="PTHR11404">
    <property type="entry name" value="SUPEROXIDE DISMUTASE 2"/>
    <property type="match status" value="1"/>
</dbReference>
<evidence type="ECO:0000256" key="10">
    <source>
        <dbReference type="ARBA" id="ARBA00023211"/>
    </source>
</evidence>
<keyword evidence="10" id="KW-0464">Manganese</keyword>
<dbReference type="OMA" id="DSLINWD"/>
<dbReference type="PROSITE" id="PS00088">
    <property type="entry name" value="SOD_MN"/>
    <property type="match status" value="1"/>
</dbReference>
<dbReference type="Gene3D" id="1.10.287.990">
    <property type="entry name" value="Fe,Mn superoxide dismutase (SOD) domain"/>
    <property type="match status" value="1"/>
</dbReference>
<evidence type="ECO:0000256" key="12">
    <source>
        <dbReference type="PIRSR" id="PIRSR000349-1"/>
    </source>
</evidence>
<accession>A7RHP7</accession>
<comment type="similarity">
    <text evidence="4 13">Belongs to the iron/manganese superoxide dismutase family.</text>
</comment>
<feature type="binding site" evidence="12">
    <location>
        <position position="182"/>
    </location>
    <ligand>
        <name>Mn(2+)</name>
        <dbReference type="ChEBI" id="CHEBI:29035"/>
    </ligand>
</feature>
<sequence>MLLARVARLSSRKAVLPVALVRAKHTLPDLPYDYDALEPTINTEIMRLHHSKHHATYVNNLNIAEEKCLEAQAKGDVATAIALQPAVKFNGGGHLNHSIFWTNLSPNGGGEPTGELMEAIKRDFGSFENFKERFNAATIAVQGSGWGWLGYDKVNKRLAIATCFNQDPLQPTTGLVPLLGIDVWEHAYYLQYKNVRPDYVKAIYDVINWTNVAERLQAASS</sequence>
<feature type="binding site" evidence="12">
    <location>
        <position position="186"/>
    </location>
    <ligand>
        <name>Mn(2+)</name>
        <dbReference type="ChEBI" id="CHEBI:29035"/>
    </ligand>
</feature>
<keyword evidence="7 12" id="KW-0479">Metal-binding</keyword>
<feature type="binding site" evidence="12">
    <location>
        <position position="97"/>
    </location>
    <ligand>
        <name>Mn(2+)</name>
        <dbReference type="ChEBI" id="CHEBI:29035"/>
    </ligand>
</feature>
<dbReference type="Proteomes" id="UP000001593">
    <property type="component" value="Unassembled WGS sequence"/>
</dbReference>
<dbReference type="GO" id="GO:0030145">
    <property type="term" value="F:manganese ion binding"/>
    <property type="evidence" value="ECO:0000318"/>
    <property type="project" value="GO_Central"/>
</dbReference>
<comment type="function">
    <text evidence="2">Destroys superoxide anion radicals which are normally produced within the cells and which are toxic to biological systems.</text>
</comment>
<organism evidence="16 17">
    <name type="scientific">Nematostella vectensis</name>
    <name type="common">Starlet sea anemone</name>
    <dbReference type="NCBI Taxonomy" id="45351"/>
    <lineage>
        <taxon>Eukaryota</taxon>
        <taxon>Metazoa</taxon>
        <taxon>Cnidaria</taxon>
        <taxon>Anthozoa</taxon>
        <taxon>Hexacorallia</taxon>
        <taxon>Actiniaria</taxon>
        <taxon>Edwardsiidae</taxon>
        <taxon>Nematostella</taxon>
    </lineage>
</organism>
<dbReference type="InterPro" id="IPR019832">
    <property type="entry name" value="Mn/Fe_SOD_C"/>
</dbReference>
<dbReference type="InterPro" id="IPR001189">
    <property type="entry name" value="Mn/Fe_SOD"/>
</dbReference>
<proteinExistence type="inferred from homology"/>
<evidence type="ECO:0000256" key="6">
    <source>
        <dbReference type="ARBA" id="ARBA00012682"/>
    </source>
</evidence>
<comment type="subunit">
    <text evidence="5">Homotetramer.</text>
</comment>
<keyword evidence="8 13" id="KW-0560">Oxidoreductase</keyword>
<evidence type="ECO:0000256" key="7">
    <source>
        <dbReference type="ARBA" id="ARBA00022723"/>
    </source>
</evidence>
<evidence type="ECO:0000259" key="14">
    <source>
        <dbReference type="Pfam" id="PF00081"/>
    </source>
</evidence>
<dbReference type="InterPro" id="IPR036314">
    <property type="entry name" value="SOD_C_sf"/>
</dbReference>
<evidence type="ECO:0000313" key="16">
    <source>
        <dbReference type="EMBL" id="EDO49016.1"/>
    </source>
</evidence>
<dbReference type="InterPro" id="IPR050265">
    <property type="entry name" value="Fe/Mn_Superoxide_Dismutase"/>
</dbReference>
<dbReference type="InterPro" id="IPR019831">
    <property type="entry name" value="Mn/Fe_SOD_N"/>
</dbReference>
<dbReference type="eggNOG" id="KOG0876">
    <property type="taxonomic scope" value="Eukaryota"/>
</dbReference>
<dbReference type="OrthoDB" id="239262at2759"/>
<name>A7RHP7_NEMVE</name>
<evidence type="ECO:0000256" key="13">
    <source>
        <dbReference type="RuleBase" id="RU000414"/>
    </source>
</evidence>
<reference evidence="16 17" key="1">
    <citation type="journal article" date="2007" name="Science">
        <title>Sea anemone genome reveals ancestral eumetazoan gene repertoire and genomic organization.</title>
        <authorList>
            <person name="Putnam N.H."/>
            <person name="Srivastava M."/>
            <person name="Hellsten U."/>
            <person name="Dirks B."/>
            <person name="Chapman J."/>
            <person name="Salamov A."/>
            <person name="Terry A."/>
            <person name="Shapiro H."/>
            <person name="Lindquist E."/>
            <person name="Kapitonov V.V."/>
            <person name="Jurka J."/>
            <person name="Genikhovich G."/>
            <person name="Grigoriev I.V."/>
            <person name="Lucas S.M."/>
            <person name="Steele R.E."/>
            <person name="Finnerty J.R."/>
            <person name="Technau U."/>
            <person name="Martindale M.Q."/>
            <person name="Rokhsar D.S."/>
        </authorList>
    </citation>
    <scope>NUCLEOTIDE SEQUENCE [LARGE SCALE GENOMIC DNA]</scope>
    <source>
        <strain evidence="17">CH2 X CH6</strain>
    </source>
</reference>
<dbReference type="SUPFAM" id="SSF46609">
    <property type="entry name" value="Fe,Mn superoxide dismutase (SOD), N-terminal domain"/>
    <property type="match status" value="1"/>
</dbReference>
<dbReference type="AlphaFoldDB" id="A7RHP7"/>
<dbReference type="EC" id="1.15.1.1" evidence="6 13"/>
<evidence type="ECO:0000256" key="9">
    <source>
        <dbReference type="ARBA" id="ARBA00023128"/>
    </source>
</evidence>
<protein>
    <recommendedName>
        <fullName evidence="6 13">Superoxide dismutase</fullName>
        <ecNumber evidence="6 13">1.15.1.1</ecNumber>
    </recommendedName>
</protein>
<dbReference type="EMBL" id="DS469511">
    <property type="protein sequence ID" value="EDO49016.1"/>
    <property type="molecule type" value="Genomic_DNA"/>
</dbReference>
<dbReference type="PANTHER" id="PTHR11404:SF6">
    <property type="entry name" value="SUPEROXIDE DISMUTASE [MN], MITOCHONDRIAL"/>
    <property type="match status" value="1"/>
</dbReference>
<evidence type="ECO:0000256" key="2">
    <source>
        <dbReference type="ARBA" id="ARBA00002170"/>
    </source>
</evidence>
<dbReference type="Gene3D" id="3.55.40.20">
    <property type="entry name" value="Iron/manganese superoxide dismutase, C-terminal domain"/>
    <property type="match status" value="1"/>
</dbReference>
<evidence type="ECO:0000256" key="8">
    <source>
        <dbReference type="ARBA" id="ARBA00023002"/>
    </source>
</evidence>
<evidence type="ECO:0000256" key="4">
    <source>
        <dbReference type="ARBA" id="ARBA00008714"/>
    </source>
</evidence>